<dbReference type="GeneID" id="99507398"/>
<dbReference type="KEGG" id="pdj:D0907_18100"/>
<sequence>MKKFIAISLIILSTVLSGCATTGSASPSEKRALVQSMKTNTLNTLYAEKPDVKQQIANSAGYAVFDNANVNVVLASFGGGYGVVKNNLTGKSTYMNMGEAGLGLGLGVKDFNVVMVFHNQAAVNRFIEHGWAFGGNADAAAKYEDKGGALVAEAIADQVTVYSLTENGLALQAVLKGTKFWVDSELNQ</sequence>
<dbReference type="InterPro" id="IPR007461">
    <property type="entry name" value="Ysc84_actin-binding"/>
</dbReference>
<dbReference type="AlphaFoldDB" id="A0AAD0S3C9"/>
<feature type="domain" description="Ysc84 actin-binding" evidence="2">
    <location>
        <begin position="99"/>
        <end position="188"/>
    </location>
</feature>
<feature type="signal peptide" evidence="1">
    <location>
        <begin position="1"/>
        <end position="20"/>
    </location>
</feature>
<name>A0AAD0S3C9_9GAMM</name>
<reference evidence="3 6" key="2">
    <citation type="submission" date="2018-08" db="EMBL/GenBank/DDBJ databases">
        <title>Draft genome sequence of Pseudoalteromonas donghaensis HJ51.</title>
        <authorList>
            <person name="Oh J."/>
            <person name="Roh D."/>
        </authorList>
    </citation>
    <scope>NUCLEOTIDE SEQUENCE [LARGE SCALE GENOMIC DNA]</scope>
    <source>
        <strain evidence="3 6">HJ51</strain>
        <plasmid evidence="3 6">unnamed1</plasmid>
    </source>
</reference>
<proteinExistence type="predicted"/>
<feature type="chain" id="PRO_5042233144" evidence="1">
    <location>
        <begin position="21"/>
        <end position="188"/>
    </location>
</feature>
<evidence type="ECO:0000313" key="3">
    <source>
        <dbReference type="EMBL" id="AXV67231.1"/>
    </source>
</evidence>
<dbReference type="Proteomes" id="UP000183805">
    <property type="component" value="Unassembled WGS sequence"/>
</dbReference>
<dbReference type="PROSITE" id="PS51257">
    <property type="entry name" value="PROKAR_LIPOPROTEIN"/>
    <property type="match status" value="1"/>
</dbReference>
<evidence type="ECO:0000313" key="4">
    <source>
        <dbReference type="EMBL" id="SFT37389.1"/>
    </source>
</evidence>
<evidence type="ECO:0000313" key="6">
    <source>
        <dbReference type="Proteomes" id="UP000264605"/>
    </source>
</evidence>
<dbReference type="RefSeq" id="WP_036972643.1">
    <property type="nucleotide sequence ID" value="NZ_CP032091.1"/>
</dbReference>
<organism evidence="3 6">
    <name type="scientific">Pseudoalteromonas lipolytica</name>
    <dbReference type="NCBI Taxonomy" id="570156"/>
    <lineage>
        <taxon>Bacteria</taxon>
        <taxon>Pseudomonadati</taxon>
        <taxon>Pseudomonadota</taxon>
        <taxon>Gammaproteobacteria</taxon>
        <taxon>Alteromonadales</taxon>
        <taxon>Pseudoalteromonadaceae</taxon>
        <taxon>Pseudoalteromonas</taxon>
    </lineage>
</organism>
<gene>
    <name evidence="3" type="ORF">D0907_18100</name>
    <name evidence="4" type="ORF">SAMN04487854_1021</name>
</gene>
<dbReference type="EMBL" id="FPAZ01000002">
    <property type="protein sequence ID" value="SFT37389.1"/>
    <property type="molecule type" value="Genomic_DNA"/>
</dbReference>
<dbReference type="EMBL" id="CP032091">
    <property type="protein sequence ID" value="AXV67231.1"/>
    <property type="molecule type" value="Genomic_DNA"/>
</dbReference>
<evidence type="ECO:0000259" key="2">
    <source>
        <dbReference type="Pfam" id="PF04366"/>
    </source>
</evidence>
<geneLocation type="plasmid" evidence="3 6">
    <name>unnamed1</name>
</geneLocation>
<accession>A0AAD0S3C9</accession>
<keyword evidence="1" id="KW-0732">Signal</keyword>
<dbReference type="Proteomes" id="UP000264605">
    <property type="component" value="Plasmid unnamed1"/>
</dbReference>
<evidence type="ECO:0000313" key="5">
    <source>
        <dbReference type="Proteomes" id="UP000183805"/>
    </source>
</evidence>
<evidence type="ECO:0000256" key="1">
    <source>
        <dbReference type="SAM" id="SignalP"/>
    </source>
</evidence>
<reference evidence="4 5" key="1">
    <citation type="submission" date="2016-10" db="EMBL/GenBank/DDBJ databases">
        <authorList>
            <person name="Varghese N."/>
            <person name="Submissions S."/>
        </authorList>
    </citation>
    <scope>NUCLEOTIDE SEQUENCE [LARGE SCALE GENOMIC DNA]</scope>
    <source>
        <strain evidence="4 5">CGMCC 1.8499</strain>
    </source>
</reference>
<protein>
    <submittedName>
        <fullName evidence="4">Lipid-binding SYLF domain-containing protein</fullName>
    </submittedName>
</protein>
<keyword evidence="3" id="KW-0614">Plasmid</keyword>
<keyword evidence="5" id="KW-1185">Reference proteome</keyword>
<dbReference type="Pfam" id="PF04366">
    <property type="entry name" value="Ysc84"/>
    <property type="match status" value="1"/>
</dbReference>